<feature type="domain" description="Carrier" evidence="1">
    <location>
        <begin position="24"/>
        <end position="65"/>
    </location>
</feature>
<dbReference type="KEGG" id="pprc:PFLCHA0_c28440"/>
<dbReference type="SUPFAM" id="SSF47336">
    <property type="entry name" value="ACP-like"/>
    <property type="match status" value="1"/>
</dbReference>
<dbReference type="InterPro" id="IPR036736">
    <property type="entry name" value="ACP-like_sf"/>
</dbReference>
<accession>A0A2C9ELS7</accession>
<dbReference type="GeneID" id="57475837"/>
<proteinExistence type="predicted"/>
<dbReference type="SMR" id="A0A2C9ELS7"/>
<dbReference type="InterPro" id="IPR009081">
    <property type="entry name" value="PP-bd_ACP"/>
</dbReference>
<dbReference type="HOGENOM" id="CLU_108696_16_2_6"/>
<sequence length="88" mass="10075">MDGEEVKEKIRRYIMEDLIGPSAKEDELDDQTPLLEWGILNSMNIVKLMVYIRDEMGVSIPSTHITGKYFKDLNAISRTVEQLKAECA</sequence>
<dbReference type="Proteomes" id="UP000013940">
    <property type="component" value="Chromosome"/>
</dbReference>
<evidence type="ECO:0000259" key="1">
    <source>
        <dbReference type="Pfam" id="PF00550"/>
    </source>
</evidence>
<dbReference type="AlphaFoldDB" id="A0A2C9ELS7"/>
<name>A0A2C9ELS7_PSEPH</name>
<gene>
    <name evidence="2" type="ORF">PFLCHA0_c28440</name>
</gene>
<evidence type="ECO:0000313" key="3">
    <source>
        <dbReference type="Proteomes" id="UP000013940"/>
    </source>
</evidence>
<organism evidence="2 3">
    <name type="scientific">Pseudomonas protegens (strain DSM 19095 / LMG 27888 / CFBP 6595 / CHA0)</name>
    <dbReference type="NCBI Taxonomy" id="1124983"/>
    <lineage>
        <taxon>Bacteria</taxon>
        <taxon>Pseudomonadati</taxon>
        <taxon>Pseudomonadota</taxon>
        <taxon>Gammaproteobacteria</taxon>
        <taxon>Pseudomonadales</taxon>
        <taxon>Pseudomonadaceae</taxon>
        <taxon>Pseudomonas</taxon>
    </lineage>
</organism>
<dbReference type="eggNOG" id="COG0236">
    <property type="taxonomic scope" value="Bacteria"/>
</dbReference>
<dbReference type="Gene3D" id="1.10.1200.10">
    <property type="entry name" value="ACP-like"/>
    <property type="match status" value="1"/>
</dbReference>
<dbReference type="Pfam" id="PF00550">
    <property type="entry name" value="PP-binding"/>
    <property type="match status" value="1"/>
</dbReference>
<evidence type="ECO:0000313" key="2">
    <source>
        <dbReference type="EMBL" id="AGL84614.1"/>
    </source>
</evidence>
<dbReference type="EMBL" id="CP003190">
    <property type="protein sequence ID" value="AGL84614.1"/>
    <property type="molecule type" value="Genomic_DNA"/>
</dbReference>
<reference evidence="3" key="1">
    <citation type="journal article" date="2014" name="Genome Announc.">
        <title>Full-genome sequence of the plant growth-promoting bacterium Pseudomonas protegens CHA0.</title>
        <authorList>
            <person name="Jousset A."/>
            <person name="Schuldes J."/>
            <person name="Keel C."/>
            <person name="Maurhofer M."/>
            <person name="Daniel R."/>
            <person name="Scheu S."/>
            <person name="Thuermer A."/>
        </authorList>
    </citation>
    <scope>NUCLEOTIDE SEQUENCE [LARGE SCALE GENOMIC DNA]</scope>
    <source>
        <strain evidence="3">DSM 19095 / LMG 27888 / CFBP 6595 / CHA0</strain>
    </source>
</reference>
<protein>
    <recommendedName>
        <fullName evidence="1">Carrier domain-containing protein</fullName>
    </recommendedName>
</protein>
<dbReference type="RefSeq" id="WP_011061078.1">
    <property type="nucleotide sequence ID" value="NC_021237.1"/>
</dbReference>